<reference evidence="2 3" key="1">
    <citation type="journal article" date="2023" name="Commun. Biol.">
        <title>Genome analysis of Parmales, the sister group of diatoms, reveals the evolutionary specialization of diatoms from phago-mixotrophs to photoautotrophs.</title>
        <authorList>
            <person name="Ban H."/>
            <person name="Sato S."/>
            <person name="Yoshikawa S."/>
            <person name="Yamada K."/>
            <person name="Nakamura Y."/>
            <person name="Ichinomiya M."/>
            <person name="Sato N."/>
            <person name="Blanc-Mathieu R."/>
            <person name="Endo H."/>
            <person name="Kuwata A."/>
            <person name="Ogata H."/>
        </authorList>
    </citation>
    <scope>NUCLEOTIDE SEQUENCE [LARGE SCALE GENOMIC DNA]</scope>
</reference>
<evidence type="ECO:0000313" key="3">
    <source>
        <dbReference type="Proteomes" id="UP001165060"/>
    </source>
</evidence>
<keyword evidence="3" id="KW-1185">Reference proteome</keyword>
<feature type="transmembrane region" description="Helical" evidence="1">
    <location>
        <begin position="31"/>
        <end position="52"/>
    </location>
</feature>
<evidence type="ECO:0000256" key="1">
    <source>
        <dbReference type="SAM" id="Phobius"/>
    </source>
</evidence>
<name>A0ABQ6M788_9STRA</name>
<keyword evidence="1" id="KW-1133">Transmembrane helix</keyword>
<protein>
    <submittedName>
        <fullName evidence="2">Uncharacterized protein</fullName>
    </submittedName>
</protein>
<proteinExistence type="predicted"/>
<organism evidence="2 3">
    <name type="scientific">Tetraparma gracilis</name>
    <dbReference type="NCBI Taxonomy" id="2962635"/>
    <lineage>
        <taxon>Eukaryota</taxon>
        <taxon>Sar</taxon>
        <taxon>Stramenopiles</taxon>
        <taxon>Ochrophyta</taxon>
        <taxon>Bolidophyceae</taxon>
        <taxon>Parmales</taxon>
        <taxon>Triparmaceae</taxon>
        <taxon>Tetraparma</taxon>
    </lineage>
</organism>
<comment type="caution">
    <text evidence="2">The sequence shown here is derived from an EMBL/GenBank/DDBJ whole genome shotgun (WGS) entry which is preliminary data.</text>
</comment>
<evidence type="ECO:0000313" key="2">
    <source>
        <dbReference type="EMBL" id="GMI20941.1"/>
    </source>
</evidence>
<feature type="non-terminal residue" evidence="2">
    <location>
        <position position="1"/>
    </location>
</feature>
<keyword evidence="1" id="KW-0472">Membrane</keyword>
<accession>A0ABQ6M788</accession>
<keyword evidence="1" id="KW-0812">Transmembrane</keyword>
<gene>
    <name evidence="2" type="ORF">TeGR_g371</name>
</gene>
<dbReference type="Proteomes" id="UP001165060">
    <property type="component" value="Unassembled WGS sequence"/>
</dbReference>
<dbReference type="EMBL" id="BRYB01005144">
    <property type="protein sequence ID" value="GMI20941.1"/>
    <property type="molecule type" value="Genomic_DNA"/>
</dbReference>
<sequence>GETFVIDTVEEAEILDEMILDDENDEKKLDMAVMGGAIAGGCVALLVVFLCCKATSFECSFSSNKASHREGERVMDARLAAAEVQLVDFRPEAKQIHV</sequence>